<reference evidence="2" key="1">
    <citation type="journal article" date="2022" name="Front. Microbiol.">
        <title>Feed Insects as a Reservoir of Granadaene-Producing Lactococci.</title>
        <authorList>
            <person name="Neuzil-Bunesova V."/>
            <person name="Ramirez Garcia A."/>
            <person name="Modrackova N."/>
            <person name="Makovska M."/>
            <person name="Sabolova M."/>
            <person name="Sproer C."/>
            <person name="Bunk B."/>
            <person name="Blom J."/>
            <person name="Schwab C."/>
        </authorList>
    </citation>
    <scope>NUCLEOTIDE SEQUENCE</scope>
    <source>
        <strain evidence="2">I4/6O</strain>
    </source>
</reference>
<dbReference type="InterPro" id="IPR012340">
    <property type="entry name" value="NA-bd_OB-fold"/>
</dbReference>
<dbReference type="AlphaFoldDB" id="A0A9Q8Y3V8"/>
<dbReference type="KEGG" id="lfo:LMK00_04135"/>
<evidence type="ECO:0000313" key="2">
    <source>
        <dbReference type="EMBL" id="USJ21200.1"/>
    </source>
</evidence>
<proteinExistence type="predicted"/>
<dbReference type="EMBL" id="CP086395">
    <property type="protein sequence ID" value="USJ21200.1"/>
    <property type="molecule type" value="Genomic_DNA"/>
</dbReference>
<dbReference type="Gene3D" id="2.40.50.140">
    <property type="entry name" value="Nucleic acid-binding proteins"/>
    <property type="match status" value="1"/>
</dbReference>
<keyword evidence="1" id="KW-0472">Membrane</keyword>
<gene>
    <name evidence="2" type="ORF">LMK00_04135</name>
</gene>
<dbReference type="Proteomes" id="UP001056730">
    <property type="component" value="Chromosome"/>
</dbReference>
<accession>A0A9Q8Y3V8</accession>
<feature type="transmembrane region" description="Helical" evidence="1">
    <location>
        <begin position="12"/>
        <end position="33"/>
    </location>
</feature>
<evidence type="ECO:0008006" key="4">
    <source>
        <dbReference type="Google" id="ProtNLM"/>
    </source>
</evidence>
<evidence type="ECO:0000256" key="1">
    <source>
        <dbReference type="SAM" id="Phobius"/>
    </source>
</evidence>
<keyword evidence="1" id="KW-1133">Transmembrane helix</keyword>
<name>A0A9Q8Y3V8_9LACT</name>
<protein>
    <recommendedName>
        <fullName evidence="4">NfeD-like C-terminal domain-containing protein</fullName>
    </recommendedName>
</protein>
<dbReference type="RefSeq" id="WP_252170317.1">
    <property type="nucleotide sequence ID" value="NZ_CP086395.1"/>
</dbReference>
<sequence>MLTLFLEGPLWVQILIGVSLMSLLLFIVLLLAIPLGKLLNRGSSVEENQEFSEKDYLQGVLHSDLERDKTGEVLLKGVFGGHDVKPCRFYSKEDTHLSKGTQVVVITITEGIAYVIKQTTLF</sequence>
<organism evidence="2 3">
    <name type="scientific">Lactococcus formosensis</name>
    <dbReference type="NCBI Taxonomy" id="1281486"/>
    <lineage>
        <taxon>Bacteria</taxon>
        <taxon>Bacillati</taxon>
        <taxon>Bacillota</taxon>
        <taxon>Bacilli</taxon>
        <taxon>Lactobacillales</taxon>
        <taxon>Streptococcaceae</taxon>
        <taxon>Lactococcus</taxon>
    </lineage>
</organism>
<evidence type="ECO:0000313" key="3">
    <source>
        <dbReference type="Proteomes" id="UP001056730"/>
    </source>
</evidence>
<keyword evidence="1" id="KW-0812">Transmembrane</keyword>